<dbReference type="InterPro" id="IPR039391">
    <property type="entry name" value="Phytocyanin-like"/>
</dbReference>
<keyword evidence="9" id="KW-1185">Reference proteome</keyword>
<dbReference type="Proteomes" id="UP000238479">
    <property type="component" value="Chromosome 7"/>
</dbReference>
<dbReference type="EMBL" id="PDCK01000045">
    <property type="protein sequence ID" value="PRQ20097.1"/>
    <property type="molecule type" value="Genomic_DNA"/>
</dbReference>
<keyword evidence="3" id="KW-1015">Disulfide bond</keyword>
<dbReference type="CDD" id="cd11013">
    <property type="entry name" value="Plantacyanin"/>
    <property type="match status" value="1"/>
</dbReference>
<dbReference type="Pfam" id="PF02298">
    <property type="entry name" value="Cu_bind_like"/>
    <property type="match status" value="1"/>
</dbReference>
<evidence type="ECO:0000259" key="7">
    <source>
        <dbReference type="PROSITE" id="PS51485"/>
    </source>
</evidence>
<dbReference type="InterPro" id="IPR003245">
    <property type="entry name" value="Phytocyanin_dom"/>
</dbReference>
<protein>
    <recommendedName>
        <fullName evidence="4">Basic blue protein</fullName>
    </recommendedName>
    <alternativeName>
        <fullName evidence="5">Plantacyanin</fullName>
    </alternativeName>
</protein>
<evidence type="ECO:0000256" key="5">
    <source>
        <dbReference type="ARBA" id="ARBA00082491"/>
    </source>
</evidence>
<evidence type="ECO:0000256" key="4">
    <source>
        <dbReference type="ARBA" id="ARBA00071970"/>
    </source>
</evidence>
<dbReference type="InterPro" id="IPR041844">
    <property type="entry name" value="Plantacyanin"/>
</dbReference>
<evidence type="ECO:0000313" key="9">
    <source>
        <dbReference type="Proteomes" id="UP000238479"/>
    </source>
</evidence>
<dbReference type="GO" id="GO:0005886">
    <property type="term" value="C:plasma membrane"/>
    <property type="evidence" value="ECO:0007669"/>
    <property type="project" value="TreeGrafter"/>
</dbReference>
<dbReference type="FunFam" id="2.60.40.420:FF:000013">
    <property type="entry name" value="basic blue protein-like"/>
    <property type="match status" value="1"/>
</dbReference>
<organism evidence="8 9">
    <name type="scientific">Rosa chinensis</name>
    <name type="common">China rose</name>
    <dbReference type="NCBI Taxonomy" id="74649"/>
    <lineage>
        <taxon>Eukaryota</taxon>
        <taxon>Viridiplantae</taxon>
        <taxon>Streptophyta</taxon>
        <taxon>Embryophyta</taxon>
        <taxon>Tracheophyta</taxon>
        <taxon>Spermatophyta</taxon>
        <taxon>Magnoliopsida</taxon>
        <taxon>eudicotyledons</taxon>
        <taxon>Gunneridae</taxon>
        <taxon>Pentapetalae</taxon>
        <taxon>rosids</taxon>
        <taxon>fabids</taxon>
        <taxon>Rosales</taxon>
        <taxon>Rosaceae</taxon>
        <taxon>Rosoideae</taxon>
        <taxon>Rosoideae incertae sedis</taxon>
        <taxon>Rosa</taxon>
    </lineage>
</organism>
<dbReference type="PROSITE" id="PS51485">
    <property type="entry name" value="PHYTOCYANIN"/>
    <property type="match status" value="1"/>
</dbReference>
<accession>A0A2P6PDU4</accession>
<evidence type="ECO:0000313" key="8">
    <source>
        <dbReference type="EMBL" id="PRQ20097.1"/>
    </source>
</evidence>
<dbReference type="PANTHER" id="PTHR33021">
    <property type="entry name" value="BLUE COPPER PROTEIN"/>
    <property type="match status" value="1"/>
</dbReference>
<dbReference type="GO" id="GO:0046872">
    <property type="term" value="F:metal ion binding"/>
    <property type="evidence" value="ECO:0007669"/>
    <property type="project" value="UniProtKB-KW"/>
</dbReference>
<feature type="domain" description="Phytocyanin" evidence="7">
    <location>
        <begin position="28"/>
        <end position="124"/>
    </location>
</feature>
<dbReference type="Gramene" id="PRQ20097">
    <property type="protein sequence ID" value="PRQ20097"/>
    <property type="gene ID" value="RchiOBHm_Chr7g0224441"/>
</dbReference>
<gene>
    <name evidence="8" type="ORF">RchiOBHm_Chr7g0224441</name>
</gene>
<dbReference type="PANTHER" id="PTHR33021:SF9">
    <property type="entry name" value="PUTATIVE, EXPRESSED-RELATED"/>
    <property type="match status" value="1"/>
</dbReference>
<dbReference type="InterPro" id="IPR008972">
    <property type="entry name" value="Cupredoxin"/>
</dbReference>
<dbReference type="OMA" id="CEVPRNA"/>
<name>A0A2P6PDU4_ROSCH</name>
<feature type="signal peptide" evidence="6">
    <location>
        <begin position="1"/>
        <end position="27"/>
    </location>
</feature>
<evidence type="ECO:0000256" key="6">
    <source>
        <dbReference type="SAM" id="SignalP"/>
    </source>
</evidence>
<evidence type="ECO:0000256" key="1">
    <source>
        <dbReference type="ARBA" id="ARBA00022723"/>
    </source>
</evidence>
<comment type="caution">
    <text evidence="8">The sequence shown here is derived from an EMBL/GenBank/DDBJ whole genome shotgun (WGS) entry which is preliminary data.</text>
</comment>
<evidence type="ECO:0000256" key="3">
    <source>
        <dbReference type="ARBA" id="ARBA00023157"/>
    </source>
</evidence>
<dbReference type="STRING" id="74649.A0A2P6PDU4"/>
<evidence type="ECO:0000256" key="2">
    <source>
        <dbReference type="ARBA" id="ARBA00023008"/>
    </source>
</evidence>
<dbReference type="GO" id="GO:0009055">
    <property type="term" value="F:electron transfer activity"/>
    <property type="evidence" value="ECO:0007669"/>
    <property type="project" value="InterPro"/>
</dbReference>
<sequence length="124" mass="13211">MAMGRGSATAVLVVFVLVVLSSEWADAATYTVGDRGGWTFNVAAWPRGKTFRAGDILVFNYASAAHNVVAVNKVGYQKCSTTPGNAKVYQTGKDRIRLAKGQNFFICSFPGHCQSGMKVAVTAT</sequence>
<dbReference type="AlphaFoldDB" id="A0A2P6PDU4"/>
<proteinExistence type="predicted"/>
<reference evidence="8 9" key="1">
    <citation type="journal article" date="2018" name="Nat. Genet.">
        <title>The Rosa genome provides new insights in the design of modern roses.</title>
        <authorList>
            <person name="Bendahmane M."/>
        </authorList>
    </citation>
    <scope>NUCLEOTIDE SEQUENCE [LARGE SCALE GENOMIC DNA]</scope>
    <source>
        <strain evidence="9">cv. Old Blush</strain>
    </source>
</reference>
<dbReference type="OrthoDB" id="2011645at2759"/>
<feature type="chain" id="PRO_5015118099" description="Basic blue protein" evidence="6">
    <location>
        <begin position="28"/>
        <end position="124"/>
    </location>
</feature>
<keyword evidence="2" id="KW-0186">Copper</keyword>
<keyword evidence="6" id="KW-0732">Signal</keyword>
<keyword evidence="1" id="KW-0479">Metal-binding</keyword>
<dbReference type="SUPFAM" id="SSF49503">
    <property type="entry name" value="Cupredoxins"/>
    <property type="match status" value="1"/>
</dbReference>
<dbReference type="Gene3D" id="2.60.40.420">
    <property type="entry name" value="Cupredoxins - blue copper proteins"/>
    <property type="match status" value="1"/>
</dbReference>